<dbReference type="AlphaFoldDB" id="A0A2G9RXT5"/>
<keyword evidence="2" id="KW-1185">Reference proteome</keyword>
<dbReference type="EMBL" id="KV930589">
    <property type="protein sequence ID" value="PIO32654.1"/>
    <property type="molecule type" value="Genomic_DNA"/>
</dbReference>
<reference evidence="2" key="1">
    <citation type="journal article" date="2017" name="Nat. Commun.">
        <title>The North American bullfrog draft genome provides insight into hormonal regulation of long noncoding RNA.</title>
        <authorList>
            <person name="Hammond S.A."/>
            <person name="Warren R.L."/>
            <person name="Vandervalk B.P."/>
            <person name="Kucuk E."/>
            <person name="Khan H."/>
            <person name="Gibb E.A."/>
            <person name="Pandoh P."/>
            <person name="Kirk H."/>
            <person name="Zhao Y."/>
            <person name="Jones M."/>
            <person name="Mungall A.J."/>
            <person name="Coope R."/>
            <person name="Pleasance S."/>
            <person name="Moore R.A."/>
            <person name="Holt R.A."/>
            <person name="Round J.M."/>
            <person name="Ohora S."/>
            <person name="Walle B.V."/>
            <person name="Veldhoen N."/>
            <person name="Helbing C.C."/>
            <person name="Birol I."/>
        </authorList>
    </citation>
    <scope>NUCLEOTIDE SEQUENCE [LARGE SCALE GENOMIC DNA]</scope>
</reference>
<organism evidence="1 2">
    <name type="scientific">Aquarana catesbeiana</name>
    <name type="common">American bullfrog</name>
    <name type="synonym">Rana catesbeiana</name>
    <dbReference type="NCBI Taxonomy" id="8400"/>
    <lineage>
        <taxon>Eukaryota</taxon>
        <taxon>Metazoa</taxon>
        <taxon>Chordata</taxon>
        <taxon>Craniata</taxon>
        <taxon>Vertebrata</taxon>
        <taxon>Euteleostomi</taxon>
        <taxon>Amphibia</taxon>
        <taxon>Batrachia</taxon>
        <taxon>Anura</taxon>
        <taxon>Neobatrachia</taxon>
        <taxon>Ranoidea</taxon>
        <taxon>Ranidae</taxon>
        <taxon>Aquarana</taxon>
    </lineage>
</organism>
<sequence length="62" mass="7081">MFIKVREYVCMLRYNDHIGLMETKLTFTLDPKGTTRDAKLWVIVAKPFTMECNTAHSASDAA</sequence>
<proteinExistence type="predicted"/>
<accession>A0A2G9RXT5</accession>
<gene>
    <name evidence="1" type="ORF">AB205_0124230</name>
</gene>
<dbReference type="Proteomes" id="UP000228934">
    <property type="component" value="Unassembled WGS sequence"/>
</dbReference>
<protein>
    <submittedName>
        <fullName evidence="1">Uncharacterized protein</fullName>
    </submittedName>
</protein>
<evidence type="ECO:0000313" key="1">
    <source>
        <dbReference type="EMBL" id="PIO32654.1"/>
    </source>
</evidence>
<evidence type="ECO:0000313" key="2">
    <source>
        <dbReference type="Proteomes" id="UP000228934"/>
    </source>
</evidence>
<name>A0A2G9RXT5_AQUCT</name>